<accession>A0ABM4JVL4</accession>
<organism evidence="5 6">
    <name type="scientific">Equus przewalskii</name>
    <name type="common">Przewalski's horse</name>
    <name type="synonym">Equus caballus przewalskii</name>
    <dbReference type="NCBI Taxonomy" id="9798"/>
    <lineage>
        <taxon>Eukaryota</taxon>
        <taxon>Metazoa</taxon>
        <taxon>Chordata</taxon>
        <taxon>Craniata</taxon>
        <taxon>Vertebrata</taxon>
        <taxon>Euteleostomi</taxon>
        <taxon>Mammalia</taxon>
        <taxon>Eutheria</taxon>
        <taxon>Laurasiatheria</taxon>
        <taxon>Perissodactyla</taxon>
        <taxon>Equidae</taxon>
        <taxon>Equus</taxon>
    </lineage>
</organism>
<sequence>MPTRTRCATIEQSKNGSKDKRDLDVIDLTGDDEDDLQRAIALSLAESNRAFRETGMTDEEQAISRVLEASIAENKACLKRTPTEVWRDSRNPYDRKRQDKAPVGLKNVGNTCWFSAVIQIENFDRKLKTIKKIEILELKNITKSQNQWMNYSSILETAEERISQLDSWSEEHFQIKAMKCR</sequence>
<keyword evidence="5" id="KW-1185">Reference proteome</keyword>
<keyword evidence="2" id="KW-0833">Ubl conjugation pathway</keyword>
<protein>
    <submittedName>
        <fullName evidence="6">Ubiquitin carboxyl-terminal hydrolase 25-like isoform X3</fullName>
    </submittedName>
</protein>
<dbReference type="SUPFAM" id="SSF54001">
    <property type="entry name" value="Cysteine proteinases"/>
    <property type="match status" value="1"/>
</dbReference>
<evidence type="ECO:0000313" key="5">
    <source>
        <dbReference type="Proteomes" id="UP001652662"/>
    </source>
</evidence>
<dbReference type="InterPro" id="IPR003903">
    <property type="entry name" value="UIM_dom"/>
</dbReference>
<dbReference type="InterPro" id="IPR054108">
    <property type="entry name" value="USP25/28_UIM"/>
</dbReference>
<comment type="subcellular location">
    <subcellularLocation>
        <location evidence="1">Nucleus</location>
    </subcellularLocation>
</comment>
<evidence type="ECO:0000256" key="2">
    <source>
        <dbReference type="ARBA" id="ARBA00022786"/>
    </source>
</evidence>
<evidence type="ECO:0000256" key="4">
    <source>
        <dbReference type="SAM" id="MobiDB-lite"/>
    </source>
</evidence>
<dbReference type="GeneID" id="139074335"/>
<evidence type="ECO:0000256" key="3">
    <source>
        <dbReference type="ARBA" id="ARBA00023242"/>
    </source>
</evidence>
<gene>
    <name evidence="6" type="primary">LOC139074335</name>
</gene>
<dbReference type="PROSITE" id="PS00972">
    <property type="entry name" value="USP_1"/>
    <property type="match status" value="1"/>
</dbReference>
<dbReference type="InterPro" id="IPR018200">
    <property type="entry name" value="USP_CS"/>
</dbReference>
<dbReference type="Proteomes" id="UP001652662">
    <property type="component" value="Chromosome 11"/>
</dbReference>
<dbReference type="InterPro" id="IPR038765">
    <property type="entry name" value="Papain-like_cys_pep_sf"/>
</dbReference>
<dbReference type="Pfam" id="PF21909">
    <property type="entry name" value="USP_UIM_N"/>
    <property type="match status" value="1"/>
</dbReference>
<dbReference type="Gene3D" id="6.10.250.1720">
    <property type="match status" value="1"/>
</dbReference>
<dbReference type="SMART" id="SM00726">
    <property type="entry name" value="UIM"/>
    <property type="match status" value="1"/>
</dbReference>
<dbReference type="Gene3D" id="3.90.70.10">
    <property type="entry name" value="Cysteine proteinases"/>
    <property type="match status" value="1"/>
</dbReference>
<dbReference type="RefSeq" id="XP_070419982.1">
    <property type="nucleotide sequence ID" value="XM_070563881.1"/>
</dbReference>
<dbReference type="PROSITE" id="PS50330">
    <property type="entry name" value="UIM"/>
    <property type="match status" value="1"/>
</dbReference>
<evidence type="ECO:0000256" key="1">
    <source>
        <dbReference type="ARBA" id="ARBA00004123"/>
    </source>
</evidence>
<evidence type="ECO:0000313" key="6">
    <source>
        <dbReference type="RefSeq" id="XP_070419982.1"/>
    </source>
</evidence>
<reference evidence="6" key="1">
    <citation type="submission" date="2025-08" db="UniProtKB">
        <authorList>
            <consortium name="RefSeq"/>
        </authorList>
    </citation>
    <scope>IDENTIFICATION</scope>
    <source>
        <tissue evidence="6">Blood</tissue>
    </source>
</reference>
<feature type="region of interest" description="Disordered" evidence="4">
    <location>
        <begin position="1"/>
        <end position="21"/>
    </location>
</feature>
<proteinExistence type="predicted"/>
<name>A0ABM4JVL4_EQUPR</name>
<keyword evidence="3" id="KW-0539">Nucleus</keyword>